<dbReference type="EnsemblPlants" id="Solyc02g086090.3.1">
    <property type="protein sequence ID" value="Solyc02g086090.3.1"/>
    <property type="gene ID" value="Solyc02g086090.3"/>
</dbReference>
<sequence length="124" mass="13646">MLANKTVNFSVTLAVPPCINSMFRCSFCNIAVNCDLSDGFSPPLTFGIVIHLSEIQNNSCTTVEAHSLMNANIYSQESGSLKETPKILFSSHVSVSDGTKPHISFRIYKIQQQMDIKAKSRSCL</sequence>
<keyword evidence="2" id="KW-1185">Reference proteome</keyword>
<accession>A0A3Q7FVJ1</accession>
<evidence type="ECO:0000313" key="1">
    <source>
        <dbReference type="EnsemblPlants" id="Solyc02g086090.3.1"/>
    </source>
</evidence>
<organism evidence="1">
    <name type="scientific">Solanum lycopersicum</name>
    <name type="common">Tomato</name>
    <name type="synonym">Lycopersicon esculentum</name>
    <dbReference type="NCBI Taxonomy" id="4081"/>
    <lineage>
        <taxon>Eukaryota</taxon>
        <taxon>Viridiplantae</taxon>
        <taxon>Streptophyta</taxon>
        <taxon>Embryophyta</taxon>
        <taxon>Tracheophyta</taxon>
        <taxon>Spermatophyta</taxon>
        <taxon>Magnoliopsida</taxon>
        <taxon>eudicotyledons</taxon>
        <taxon>Gunneridae</taxon>
        <taxon>Pentapetalae</taxon>
        <taxon>asterids</taxon>
        <taxon>lamiids</taxon>
        <taxon>Solanales</taxon>
        <taxon>Solanaceae</taxon>
        <taxon>Solanoideae</taxon>
        <taxon>Solaneae</taxon>
        <taxon>Solanum</taxon>
        <taxon>Solanum subgen. Lycopersicon</taxon>
    </lineage>
</organism>
<dbReference type="Gramene" id="Solyc02g086090.3.1">
    <property type="protein sequence ID" value="Solyc02g086090.3.1"/>
    <property type="gene ID" value="Solyc02g086090.3"/>
</dbReference>
<reference evidence="1" key="2">
    <citation type="submission" date="2019-01" db="UniProtKB">
        <authorList>
            <consortium name="EnsemblPlants"/>
        </authorList>
    </citation>
    <scope>IDENTIFICATION</scope>
    <source>
        <strain evidence="1">cv. Heinz 1706</strain>
    </source>
</reference>
<protein>
    <submittedName>
        <fullName evidence="1">Uncharacterized protein</fullName>
    </submittedName>
</protein>
<dbReference type="AlphaFoldDB" id="A0A3Q7FVJ1"/>
<name>A0A3Q7FVJ1_SOLLC</name>
<dbReference type="InParanoid" id="A0A3Q7FVJ1"/>
<dbReference type="Proteomes" id="UP000004994">
    <property type="component" value="Chromosome 2"/>
</dbReference>
<reference evidence="1" key="1">
    <citation type="journal article" date="2012" name="Nature">
        <title>The tomato genome sequence provides insights into fleshy fruit evolution.</title>
        <authorList>
            <consortium name="Tomato Genome Consortium"/>
        </authorList>
    </citation>
    <scope>NUCLEOTIDE SEQUENCE [LARGE SCALE GENOMIC DNA]</scope>
    <source>
        <strain evidence="1">cv. Heinz 1706</strain>
    </source>
</reference>
<evidence type="ECO:0000313" key="2">
    <source>
        <dbReference type="Proteomes" id="UP000004994"/>
    </source>
</evidence>
<proteinExistence type="predicted"/>